<comment type="caution">
    <text evidence="3">The sequence shown here is derived from an EMBL/GenBank/DDBJ whole genome shotgun (WGS) entry which is preliminary data.</text>
</comment>
<feature type="domain" description="Transposase IS110-like N-terminal" evidence="1">
    <location>
        <begin position="18"/>
        <end position="139"/>
    </location>
</feature>
<dbReference type="Pfam" id="PF01548">
    <property type="entry name" value="DEDD_Tnp_IS110"/>
    <property type="match status" value="1"/>
</dbReference>
<evidence type="ECO:0000313" key="4">
    <source>
        <dbReference type="Proteomes" id="UP000748308"/>
    </source>
</evidence>
<dbReference type="InterPro" id="IPR002525">
    <property type="entry name" value="Transp_IS110-like_N"/>
</dbReference>
<dbReference type="PANTHER" id="PTHR33055:SF3">
    <property type="entry name" value="PUTATIVE TRANSPOSASE FOR IS117-RELATED"/>
    <property type="match status" value="1"/>
</dbReference>
<evidence type="ECO:0000259" key="1">
    <source>
        <dbReference type="Pfam" id="PF01548"/>
    </source>
</evidence>
<protein>
    <submittedName>
        <fullName evidence="3">IS110 family transposase</fullName>
    </submittedName>
</protein>
<dbReference type="NCBIfam" id="NF033542">
    <property type="entry name" value="transpos_IS110"/>
    <property type="match status" value="1"/>
</dbReference>
<dbReference type="Proteomes" id="UP000748308">
    <property type="component" value="Unassembled WGS sequence"/>
</dbReference>
<dbReference type="Pfam" id="PF02371">
    <property type="entry name" value="Transposase_20"/>
    <property type="match status" value="1"/>
</dbReference>
<reference evidence="3" key="1">
    <citation type="submission" date="2019-03" db="EMBL/GenBank/DDBJ databases">
        <title>Lake Tanganyika Metagenome-Assembled Genomes (MAGs).</title>
        <authorList>
            <person name="Tran P."/>
        </authorList>
    </citation>
    <scope>NUCLEOTIDE SEQUENCE</scope>
    <source>
        <strain evidence="3">M_DeepCast_400m_m2_100</strain>
    </source>
</reference>
<dbReference type="InterPro" id="IPR047650">
    <property type="entry name" value="Transpos_IS110"/>
</dbReference>
<accession>A0A937XAM1</accession>
<proteinExistence type="predicted"/>
<evidence type="ECO:0000313" key="3">
    <source>
        <dbReference type="EMBL" id="MBM3316423.1"/>
    </source>
</evidence>
<dbReference type="GO" id="GO:0004803">
    <property type="term" value="F:transposase activity"/>
    <property type="evidence" value="ECO:0007669"/>
    <property type="project" value="InterPro"/>
</dbReference>
<dbReference type="GO" id="GO:0006313">
    <property type="term" value="P:DNA transposition"/>
    <property type="evidence" value="ECO:0007669"/>
    <property type="project" value="InterPro"/>
</dbReference>
<feature type="domain" description="Transposase IS116/IS110/IS902 C-terminal" evidence="2">
    <location>
        <begin position="214"/>
        <end position="285"/>
    </location>
</feature>
<dbReference type="PANTHER" id="PTHR33055">
    <property type="entry name" value="TRANSPOSASE FOR INSERTION SEQUENCE ELEMENT IS1111A"/>
    <property type="match status" value="1"/>
</dbReference>
<name>A0A937XAM1_UNCEI</name>
<organism evidence="3 4">
    <name type="scientific">Eiseniibacteriota bacterium</name>
    <dbReference type="NCBI Taxonomy" id="2212470"/>
    <lineage>
        <taxon>Bacteria</taxon>
        <taxon>Candidatus Eiseniibacteriota</taxon>
    </lineage>
</organism>
<evidence type="ECO:0000259" key="2">
    <source>
        <dbReference type="Pfam" id="PF02371"/>
    </source>
</evidence>
<dbReference type="AlphaFoldDB" id="A0A937XAM1"/>
<dbReference type="EMBL" id="VGIY01000012">
    <property type="protein sequence ID" value="MBM3316423.1"/>
    <property type="molecule type" value="Genomic_DNA"/>
</dbReference>
<gene>
    <name evidence="3" type="ORF">FJY75_01085</name>
</gene>
<sequence>MIAVSLVVAGTGEVREWQETNDATVARRLARRLQREAGGPVSCCYEAGPTGYVLQRRLRSEGVMCTVVAPSLIPVRPGSRIKTDRRDARKLGELLGAGLLTAVHPPSEEQEALRDLCRCRVDVVEDLLRARHRMSKFLLRRHCVCKESGNNWGTRHMNWLRRLRFEDAASQVTFDSYLLSIDQLGERLLQLELQLAEFGAQEPYREPVGWLRCFRGIDTVTAVSLVAELHDFRRFGSARALMSYLGLVPGENSSGERERRGSITKAGNGHARRLLVEAAWHQRHRPAISQPLRKRRAGQPAWVLAIADRAQERLWRRWTRMTFRGKPTQKVVVAMAREMVGYLWAVLQGPPIADTPIIDTKP</sequence>
<dbReference type="InterPro" id="IPR003346">
    <property type="entry name" value="Transposase_20"/>
</dbReference>
<dbReference type="GO" id="GO:0003677">
    <property type="term" value="F:DNA binding"/>
    <property type="evidence" value="ECO:0007669"/>
    <property type="project" value="InterPro"/>
</dbReference>